<accession>A0A9W8E8X1</accession>
<comment type="caution">
    <text evidence="3">The sequence shown here is derived from an EMBL/GenBank/DDBJ whole genome shotgun (WGS) entry which is preliminary data.</text>
</comment>
<sequence length="368" mass="39950">MSQNKSKKKGAAAAPVNTTKRTIANPPVVNRYKTAAKVTEQALRTVIDACKPGAKILDLCQLGDRAIQEGLAKEVVSTKITKGISFPTCITPNHFVAHLSPLVADDIAQQALVEGDVVKIQLGAFVEGYPAMAGHTVVVGQTSVEGRKADVLLAAHYAAEAALRTIKPGNKNNDVTRVVQKVAEEFGTLPVEGMLSTAMEHNKVDGEKSIILNPNMNQRTSHKVEEFKENEVYQVDIIVSSGDGKARESSVRTTVFKNTSSAYKAKMQSAQNLIKEVRQSHMHFPFTLRACQDERKARLGVIECTKSGLLAPYSVYTEKEGEVVAQFQFTALVLPTGTERITPHLFDPATAKSDKAIKDQEILDLLAA</sequence>
<reference evidence="3" key="1">
    <citation type="submission" date="2022-07" db="EMBL/GenBank/DDBJ databases">
        <title>Phylogenomic reconstructions and comparative analyses of Kickxellomycotina fungi.</title>
        <authorList>
            <person name="Reynolds N.K."/>
            <person name="Stajich J.E."/>
            <person name="Barry K."/>
            <person name="Grigoriev I.V."/>
            <person name="Crous P."/>
            <person name="Smith M.E."/>
        </authorList>
    </citation>
    <scope>NUCLEOTIDE SEQUENCE</scope>
    <source>
        <strain evidence="3">RSA 1196</strain>
    </source>
</reference>
<protein>
    <submittedName>
        <fullName evidence="3">Proliferation-associated protein 2G4</fullName>
    </submittedName>
</protein>
<comment type="similarity">
    <text evidence="1">Belongs to the peptidase M24 family.</text>
</comment>
<dbReference type="EMBL" id="JANBPY010000077">
    <property type="protein sequence ID" value="KAJ1969260.1"/>
    <property type="molecule type" value="Genomic_DNA"/>
</dbReference>
<dbReference type="AlphaFoldDB" id="A0A9W8E8X1"/>
<evidence type="ECO:0000256" key="1">
    <source>
        <dbReference type="ARBA" id="ARBA00007319"/>
    </source>
</evidence>
<dbReference type="Proteomes" id="UP001150925">
    <property type="component" value="Unassembled WGS sequence"/>
</dbReference>
<dbReference type="InterPro" id="IPR047113">
    <property type="entry name" value="PA2G4/ARX1"/>
</dbReference>
<name>A0A9W8E8X1_9FUNG</name>
<dbReference type="SUPFAM" id="SSF46785">
    <property type="entry name" value="Winged helix' DNA-binding domain"/>
    <property type="match status" value="1"/>
</dbReference>
<dbReference type="PANTHER" id="PTHR10804">
    <property type="entry name" value="PROTEASE FAMILY M24 METHIONYL AMINOPEPTIDASE, AMINOPEPTIDASE P"/>
    <property type="match status" value="1"/>
</dbReference>
<dbReference type="OrthoDB" id="5876363at2759"/>
<dbReference type="InterPro" id="IPR036388">
    <property type="entry name" value="WH-like_DNA-bd_sf"/>
</dbReference>
<dbReference type="Gene3D" id="3.90.230.10">
    <property type="entry name" value="Creatinase/methionine aminopeptidase superfamily"/>
    <property type="match status" value="1"/>
</dbReference>
<proteinExistence type="inferred from homology"/>
<dbReference type="FunFam" id="1.10.10.10:FF:000029">
    <property type="entry name" value="Proliferation-associated 2G4, a"/>
    <property type="match status" value="1"/>
</dbReference>
<dbReference type="PANTHER" id="PTHR10804:SF11">
    <property type="entry name" value="PROLIFERATION-ASSOCIATED PROTEIN 2G4"/>
    <property type="match status" value="1"/>
</dbReference>
<evidence type="ECO:0000313" key="4">
    <source>
        <dbReference type="Proteomes" id="UP001150925"/>
    </source>
</evidence>
<organism evidence="3 4">
    <name type="scientific">Dispira parvispora</name>
    <dbReference type="NCBI Taxonomy" id="1520584"/>
    <lineage>
        <taxon>Eukaryota</taxon>
        <taxon>Fungi</taxon>
        <taxon>Fungi incertae sedis</taxon>
        <taxon>Zoopagomycota</taxon>
        <taxon>Kickxellomycotina</taxon>
        <taxon>Dimargaritomycetes</taxon>
        <taxon>Dimargaritales</taxon>
        <taxon>Dimargaritaceae</taxon>
        <taxon>Dispira</taxon>
    </lineage>
</organism>
<dbReference type="Gene3D" id="1.10.10.10">
    <property type="entry name" value="Winged helix-like DNA-binding domain superfamily/Winged helix DNA-binding domain"/>
    <property type="match status" value="1"/>
</dbReference>
<feature type="domain" description="Peptidase M24" evidence="2">
    <location>
        <begin position="31"/>
        <end position="188"/>
    </location>
</feature>
<dbReference type="SUPFAM" id="SSF55920">
    <property type="entry name" value="Creatinase/aminopeptidase"/>
    <property type="match status" value="1"/>
</dbReference>
<evidence type="ECO:0000259" key="2">
    <source>
        <dbReference type="Pfam" id="PF00557"/>
    </source>
</evidence>
<keyword evidence="4" id="KW-1185">Reference proteome</keyword>
<evidence type="ECO:0000313" key="3">
    <source>
        <dbReference type="EMBL" id="KAJ1969260.1"/>
    </source>
</evidence>
<dbReference type="Pfam" id="PF00557">
    <property type="entry name" value="Peptidase_M24"/>
    <property type="match status" value="1"/>
</dbReference>
<dbReference type="CDD" id="cd01089">
    <property type="entry name" value="PA2G4-like"/>
    <property type="match status" value="1"/>
</dbReference>
<dbReference type="InterPro" id="IPR000994">
    <property type="entry name" value="Pept_M24"/>
</dbReference>
<dbReference type="InterPro" id="IPR036005">
    <property type="entry name" value="Creatinase/aminopeptidase-like"/>
</dbReference>
<dbReference type="InterPro" id="IPR036390">
    <property type="entry name" value="WH_DNA-bd_sf"/>
</dbReference>
<gene>
    <name evidence="3" type="primary">PA2G4</name>
    <name evidence="3" type="ORF">IWQ62_000731</name>
</gene>